<dbReference type="Proteomes" id="UP000821853">
    <property type="component" value="Chromosome 1"/>
</dbReference>
<evidence type="ECO:0000313" key="2">
    <source>
        <dbReference type="Proteomes" id="UP000821853"/>
    </source>
</evidence>
<dbReference type="OrthoDB" id="6437344at2759"/>
<dbReference type="AlphaFoldDB" id="A0A9J6F964"/>
<reference evidence="1 2" key="1">
    <citation type="journal article" date="2020" name="Cell">
        <title>Large-Scale Comparative Analyses of Tick Genomes Elucidate Their Genetic Diversity and Vector Capacities.</title>
        <authorList>
            <consortium name="Tick Genome and Microbiome Consortium (TIGMIC)"/>
            <person name="Jia N."/>
            <person name="Wang J."/>
            <person name="Shi W."/>
            <person name="Du L."/>
            <person name="Sun Y."/>
            <person name="Zhan W."/>
            <person name="Jiang J.F."/>
            <person name="Wang Q."/>
            <person name="Zhang B."/>
            <person name="Ji P."/>
            <person name="Bell-Sakyi L."/>
            <person name="Cui X.M."/>
            <person name="Yuan T.T."/>
            <person name="Jiang B.G."/>
            <person name="Yang W.F."/>
            <person name="Lam T.T."/>
            <person name="Chang Q.C."/>
            <person name="Ding S.J."/>
            <person name="Wang X.J."/>
            <person name="Zhu J.G."/>
            <person name="Ruan X.D."/>
            <person name="Zhao L."/>
            <person name="Wei J.T."/>
            <person name="Ye R.Z."/>
            <person name="Que T.C."/>
            <person name="Du C.H."/>
            <person name="Zhou Y.H."/>
            <person name="Cheng J.X."/>
            <person name="Dai P.F."/>
            <person name="Guo W.B."/>
            <person name="Han X.H."/>
            <person name="Huang E.J."/>
            <person name="Li L.F."/>
            <person name="Wei W."/>
            <person name="Gao Y.C."/>
            <person name="Liu J.Z."/>
            <person name="Shao H.Z."/>
            <person name="Wang X."/>
            <person name="Wang C.C."/>
            <person name="Yang T.C."/>
            <person name="Huo Q.B."/>
            <person name="Li W."/>
            <person name="Chen H.Y."/>
            <person name="Chen S.E."/>
            <person name="Zhou L.G."/>
            <person name="Ni X.B."/>
            <person name="Tian J.H."/>
            <person name="Sheng Y."/>
            <person name="Liu T."/>
            <person name="Pan Y.S."/>
            <person name="Xia L.Y."/>
            <person name="Li J."/>
            <person name="Zhao F."/>
            <person name="Cao W.C."/>
        </authorList>
    </citation>
    <scope>NUCLEOTIDE SEQUENCE [LARGE SCALE GENOMIC DNA]</scope>
    <source>
        <strain evidence="1">HaeL-2018</strain>
    </source>
</reference>
<organism evidence="1 2">
    <name type="scientific">Haemaphysalis longicornis</name>
    <name type="common">Bush tick</name>
    <dbReference type="NCBI Taxonomy" id="44386"/>
    <lineage>
        <taxon>Eukaryota</taxon>
        <taxon>Metazoa</taxon>
        <taxon>Ecdysozoa</taxon>
        <taxon>Arthropoda</taxon>
        <taxon>Chelicerata</taxon>
        <taxon>Arachnida</taxon>
        <taxon>Acari</taxon>
        <taxon>Parasitiformes</taxon>
        <taxon>Ixodida</taxon>
        <taxon>Ixodoidea</taxon>
        <taxon>Ixodidae</taxon>
        <taxon>Haemaphysalinae</taxon>
        <taxon>Haemaphysalis</taxon>
    </lineage>
</organism>
<evidence type="ECO:0000313" key="1">
    <source>
        <dbReference type="EMBL" id="KAH9359509.1"/>
    </source>
</evidence>
<keyword evidence="2" id="KW-1185">Reference proteome</keyword>
<gene>
    <name evidence="1" type="ORF">HPB48_020690</name>
</gene>
<dbReference type="EMBL" id="JABSTR010000001">
    <property type="protein sequence ID" value="KAH9359509.1"/>
    <property type="molecule type" value="Genomic_DNA"/>
</dbReference>
<name>A0A9J6F964_HAELO</name>
<dbReference type="VEuPathDB" id="VectorBase:HLOH_049303"/>
<sequence>MADIHCTFRVARGKSRSVNVQLNQQAKGDVKYNIEKLLPTVETVVQCGRQDLKLKGDKDSGRLSLEEPLKKYGNFRALLRSRANGGDIPLANHIRTAAAMLLTPARRFKMK</sequence>
<proteinExistence type="predicted"/>
<accession>A0A9J6F964</accession>
<comment type="caution">
    <text evidence="1">The sequence shown here is derived from an EMBL/GenBank/DDBJ whole genome shotgun (WGS) entry which is preliminary data.</text>
</comment>
<protein>
    <submittedName>
        <fullName evidence="1">Uncharacterized protein</fullName>
    </submittedName>
</protein>